<dbReference type="EMBL" id="VJZT01000027">
    <property type="protein sequence ID" value="TRX35225.1"/>
    <property type="molecule type" value="Genomic_DNA"/>
</dbReference>
<dbReference type="SUPFAM" id="SSF54427">
    <property type="entry name" value="NTF2-like"/>
    <property type="match status" value="1"/>
</dbReference>
<feature type="chain" id="PRO_5021996550" evidence="1">
    <location>
        <begin position="21"/>
        <end position="146"/>
    </location>
</feature>
<dbReference type="OrthoDB" id="8432779at2"/>
<feature type="signal peptide" evidence="1">
    <location>
        <begin position="1"/>
        <end position="20"/>
    </location>
</feature>
<reference evidence="2 3" key="1">
    <citation type="submission" date="2019-07" db="EMBL/GenBank/DDBJ databases">
        <title>Novel species of Flavobacterium.</title>
        <authorList>
            <person name="Liu Q."/>
            <person name="Xin Y.-H."/>
        </authorList>
    </citation>
    <scope>NUCLEOTIDE SEQUENCE [LARGE SCALE GENOMIC DNA]</scope>
    <source>
        <strain evidence="2 3">LB1R34</strain>
    </source>
</reference>
<evidence type="ECO:0000313" key="3">
    <source>
        <dbReference type="Proteomes" id="UP000316371"/>
    </source>
</evidence>
<protein>
    <submittedName>
        <fullName evidence="2">Endo-arabinase</fullName>
    </submittedName>
</protein>
<gene>
    <name evidence="2" type="ORF">FNW21_15430</name>
</gene>
<sequence>MKIKFLICFFLPLLLMSLQSKPTETEAIKKLLETEAATWRSGDSKTHAACWHLQPYSRILVSTPDGATYDVPPINMTQPIPNPTGGYAVGSNFKMNIQGKTAWVSHDEESTAKDGSKSYSYEIRLLEKIKGQWKLVGQSIHLYKKG</sequence>
<organism evidence="2 3">
    <name type="scientific">Flavobacterium restrictum</name>
    <dbReference type="NCBI Taxonomy" id="2594428"/>
    <lineage>
        <taxon>Bacteria</taxon>
        <taxon>Pseudomonadati</taxon>
        <taxon>Bacteroidota</taxon>
        <taxon>Flavobacteriia</taxon>
        <taxon>Flavobacteriales</taxon>
        <taxon>Flavobacteriaceae</taxon>
        <taxon>Flavobacterium</taxon>
    </lineage>
</organism>
<keyword evidence="1" id="KW-0732">Signal</keyword>
<name>A0A553DR94_9FLAO</name>
<keyword evidence="3" id="KW-1185">Reference proteome</keyword>
<dbReference type="AlphaFoldDB" id="A0A553DR94"/>
<dbReference type="Proteomes" id="UP000316371">
    <property type="component" value="Unassembled WGS sequence"/>
</dbReference>
<comment type="caution">
    <text evidence="2">The sequence shown here is derived from an EMBL/GenBank/DDBJ whole genome shotgun (WGS) entry which is preliminary data.</text>
</comment>
<proteinExistence type="predicted"/>
<evidence type="ECO:0000313" key="2">
    <source>
        <dbReference type="EMBL" id="TRX35225.1"/>
    </source>
</evidence>
<evidence type="ECO:0000256" key="1">
    <source>
        <dbReference type="SAM" id="SignalP"/>
    </source>
</evidence>
<dbReference type="InterPro" id="IPR032710">
    <property type="entry name" value="NTF2-like_dom_sf"/>
</dbReference>
<accession>A0A553DR94</accession>
<dbReference type="Gene3D" id="3.10.450.50">
    <property type="match status" value="1"/>
</dbReference>
<dbReference type="RefSeq" id="WP_144257649.1">
    <property type="nucleotide sequence ID" value="NZ_VJZT01000027.1"/>
</dbReference>